<keyword evidence="1 4" id="KW-0732">Signal</keyword>
<name>A0A6G1MDY5_ORBOL</name>
<dbReference type="PANTHER" id="PTHR36489">
    <property type="entry name" value="PROTEIN-COUPLED RECEPTOR GPR1, PUTATIVE-RELATED"/>
    <property type="match status" value="1"/>
</dbReference>
<feature type="compositionally biased region" description="Polar residues" evidence="3">
    <location>
        <begin position="237"/>
        <end position="266"/>
    </location>
</feature>
<feature type="signal peptide" evidence="4">
    <location>
        <begin position="1"/>
        <end position="19"/>
    </location>
</feature>
<dbReference type="Proteomes" id="UP000614610">
    <property type="component" value="Unassembled WGS sequence"/>
</dbReference>
<dbReference type="AlphaFoldDB" id="A0A6G1MDY5"/>
<evidence type="ECO:0000256" key="4">
    <source>
        <dbReference type="SAM" id="SignalP"/>
    </source>
</evidence>
<keyword evidence="2" id="KW-0677">Repeat</keyword>
<protein>
    <submittedName>
        <fullName evidence="5">Uncharacterized protein</fullName>
    </submittedName>
</protein>
<feature type="compositionally biased region" description="Low complexity" evidence="3">
    <location>
        <begin position="221"/>
        <end position="236"/>
    </location>
</feature>
<accession>A0A6G1MDY5</accession>
<gene>
    <name evidence="5" type="ORF">TWF679_005932</name>
</gene>
<dbReference type="InterPro" id="IPR006970">
    <property type="entry name" value="PT"/>
</dbReference>
<proteinExistence type="predicted"/>
<evidence type="ECO:0000256" key="3">
    <source>
        <dbReference type="SAM" id="MobiDB-lite"/>
    </source>
</evidence>
<feature type="compositionally biased region" description="Acidic residues" evidence="3">
    <location>
        <begin position="199"/>
        <end position="220"/>
    </location>
</feature>
<feature type="compositionally biased region" description="Low complexity" evidence="3">
    <location>
        <begin position="147"/>
        <end position="198"/>
    </location>
</feature>
<dbReference type="Pfam" id="PF04886">
    <property type="entry name" value="PT"/>
    <property type="match status" value="1"/>
</dbReference>
<evidence type="ECO:0000256" key="2">
    <source>
        <dbReference type="ARBA" id="ARBA00022737"/>
    </source>
</evidence>
<evidence type="ECO:0000313" key="6">
    <source>
        <dbReference type="Proteomes" id="UP000614610"/>
    </source>
</evidence>
<evidence type="ECO:0000313" key="5">
    <source>
        <dbReference type="EMBL" id="KAF3222452.1"/>
    </source>
</evidence>
<evidence type="ECO:0000256" key="1">
    <source>
        <dbReference type="ARBA" id="ARBA00022729"/>
    </source>
</evidence>
<feature type="region of interest" description="Disordered" evidence="3">
    <location>
        <begin position="106"/>
        <end position="272"/>
    </location>
</feature>
<feature type="compositionally biased region" description="Low complexity" evidence="3">
    <location>
        <begin position="128"/>
        <end position="139"/>
    </location>
</feature>
<feature type="chain" id="PRO_5041171189" evidence="4">
    <location>
        <begin position="20"/>
        <end position="298"/>
    </location>
</feature>
<comment type="caution">
    <text evidence="5">The sequence shown here is derived from an EMBL/GenBank/DDBJ whole genome shotgun (WGS) entry which is preliminary data.</text>
</comment>
<dbReference type="OrthoDB" id="4160690at2759"/>
<sequence>MLNAQLILLGALALQGVAGVAIMDDEWHLKLLKRQAPGTPAYNCHDNCGQAITASRRDNHCEDNVFNNNYANCLQCSGPDNYNIWRYYGFTLSGAGEACGLSTTPLSGKQPDVPPALSAGGEIPSGVETTPPATTTTEPEPTEDPEPTTTEPPATTAPPTQEPTTEPTQEPTAEPTSEPTAEPTSEPTAEPTSEPTAEPTEEPTAEPTEEPTAEPTEEPTAEPTGEPTAEPTAEPTGVTTSYAAPSGTATDRPTPTYGSGNQTSTVVPPPEYTGAANSLVSSGFAIFGAAAIAALAAL</sequence>
<reference evidence="5" key="1">
    <citation type="submission" date="2019-06" db="EMBL/GenBank/DDBJ databases">
        <authorList>
            <person name="Palmer J.M."/>
        </authorList>
    </citation>
    <scope>NUCLEOTIDE SEQUENCE</scope>
    <source>
        <strain evidence="5">TWF679</strain>
    </source>
</reference>
<dbReference type="EMBL" id="WIWT01000003">
    <property type="protein sequence ID" value="KAF3222452.1"/>
    <property type="molecule type" value="Genomic_DNA"/>
</dbReference>
<organism evidence="5 6">
    <name type="scientific">Orbilia oligospora</name>
    <name type="common">Nematode-trapping fungus</name>
    <name type="synonym">Arthrobotrys oligospora</name>
    <dbReference type="NCBI Taxonomy" id="2813651"/>
    <lineage>
        <taxon>Eukaryota</taxon>
        <taxon>Fungi</taxon>
        <taxon>Dikarya</taxon>
        <taxon>Ascomycota</taxon>
        <taxon>Pezizomycotina</taxon>
        <taxon>Orbiliomycetes</taxon>
        <taxon>Orbiliales</taxon>
        <taxon>Orbiliaceae</taxon>
        <taxon>Orbilia</taxon>
    </lineage>
</organism>
<dbReference type="PANTHER" id="PTHR36489:SF2">
    <property type="entry name" value="APPLE DOMAIN-CONTAINING PROTEIN"/>
    <property type="match status" value="1"/>
</dbReference>